<feature type="compositionally biased region" description="Polar residues" evidence="1">
    <location>
        <begin position="1"/>
        <end position="15"/>
    </location>
</feature>
<sequence>MTQTHNLEYNDSKNLAQRLKPPQEHNDSKLSTMAQTTHRSVSTHRQTVSTPLASTVLTASWDSHLVSTHRWTVSTPLVEKQLEAGGGCWCEQLGWAAAGGAPVHSGWRRCAQRMVWLVCRAGVQSSGAKQRYAAAGSGRRICWGVGALRRCEPGALGVCRPGASMRSSIGGTQRLGHADLACRSWTA</sequence>
<evidence type="ECO:0000313" key="2">
    <source>
        <dbReference type="EMBL" id="MQL72059.1"/>
    </source>
</evidence>
<comment type="caution">
    <text evidence="2">The sequence shown here is derived from an EMBL/GenBank/DDBJ whole genome shotgun (WGS) entry which is preliminary data.</text>
</comment>
<proteinExistence type="predicted"/>
<organism evidence="2 3">
    <name type="scientific">Colocasia esculenta</name>
    <name type="common">Wild taro</name>
    <name type="synonym">Arum esculentum</name>
    <dbReference type="NCBI Taxonomy" id="4460"/>
    <lineage>
        <taxon>Eukaryota</taxon>
        <taxon>Viridiplantae</taxon>
        <taxon>Streptophyta</taxon>
        <taxon>Embryophyta</taxon>
        <taxon>Tracheophyta</taxon>
        <taxon>Spermatophyta</taxon>
        <taxon>Magnoliopsida</taxon>
        <taxon>Liliopsida</taxon>
        <taxon>Araceae</taxon>
        <taxon>Aroideae</taxon>
        <taxon>Colocasieae</taxon>
        <taxon>Colocasia</taxon>
    </lineage>
</organism>
<keyword evidence="3" id="KW-1185">Reference proteome</keyword>
<dbReference type="AlphaFoldDB" id="A0A843TUR7"/>
<feature type="region of interest" description="Disordered" evidence="1">
    <location>
        <begin position="1"/>
        <end position="47"/>
    </location>
</feature>
<reference evidence="2" key="1">
    <citation type="submission" date="2017-07" db="EMBL/GenBank/DDBJ databases">
        <title>Taro Niue Genome Assembly and Annotation.</title>
        <authorList>
            <person name="Atibalentja N."/>
            <person name="Keating K."/>
            <person name="Fields C.J."/>
        </authorList>
    </citation>
    <scope>NUCLEOTIDE SEQUENCE</scope>
    <source>
        <strain evidence="2">Niue_2</strain>
        <tissue evidence="2">Leaf</tissue>
    </source>
</reference>
<name>A0A843TUR7_COLES</name>
<protein>
    <submittedName>
        <fullName evidence="2">Uncharacterized protein</fullName>
    </submittedName>
</protein>
<evidence type="ECO:0000313" key="3">
    <source>
        <dbReference type="Proteomes" id="UP000652761"/>
    </source>
</evidence>
<accession>A0A843TUR7</accession>
<dbReference type="EMBL" id="NMUH01000118">
    <property type="protein sequence ID" value="MQL72059.1"/>
    <property type="molecule type" value="Genomic_DNA"/>
</dbReference>
<evidence type="ECO:0000256" key="1">
    <source>
        <dbReference type="SAM" id="MobiDB-lite"/>
    </source>
</evidence>
<feature type="compositionally biased region" description="Polar residues" evidence="1">
    <location>
        <begin position="29"/>
        <end position="47"/>
    </location>
</feature>
<gene>
    <name evidence="2" type="ORF">Taro_004386</name>
</gene>
<dbReference type="Proteomes" id="UP000652761">
    <property type="component" value="Unassembled WGS sequence"/>
</dbReference>